<protein>
    <recommendedName>
        <fullName evidence="2">histidine kinase</fullName>
        <ecNumber evidence="2">2.7.13.3</ecNumber>
    </recommendedName>
</protein>
<dbReference type="InterPro" id="IPR036890">
    <property type="entry name" value="HATPase_C_sf"/>
</dbReference>
<gene>
    <name evidence="9" type="ORF">MED297_09136</name>
</gene>
<dbReference type="PROSITE" id="PS50109">
    <property type="entry name" value="HIS_KIN"/>
    <property type="match status" value="1"/>
</dbReference>
<comment type="catalytic activity">
    <reaction evidence="1">
        <text>ATP + protein L-histidine = ADP + protein N-phospho-L-histidine.</text>
        <dbReference type="EC" id="2.7.13.3"/>
    </reaction>
</comment>
<dbReference type="PANTHER" id="PTHR45436">
    <property type="entry name" value="SENSOR HISTIDINE KINASE YKOH"/>
    <property type="match status" value="1"/>
</dbReference>
<dbReference type="RefSeq" id="WP_008046067.1">
    <property type="nucleotide sequence ID" value="NZ_CH724152.1"/>
</dbReference>
<dbReference type="SMART" id="SM00387">
    <property type="entry name" value="HATPase_c"/>
    <property type="match status" value="1"/>
</dbReference>
<keyword evidence="7" id="KW-0472">Membrane</keyword>
<keyword evidence="5" id="KW-0812">Transmembrane</keyword>
<dbReference type="AlphaFoldDB" id="A4BHN7"/>
<dbReference type="InterPro" id="IPR003594">
    <property type="entry name" value="HATPase_dom"/>
</dbReference>
<evidence type="ECO:0000313" key="10">
    <source>
        <dbReference type="Proteomes" id="UP000005953"/>
    </source>
</evidence>
<comment type="caution">
    <text evidence="9">The sequence shown here is derived from an EMBL/GenBank/DDBJ whole genome shotgun (WGS) entry which is preliminary data.</text>
</comment>
<dbReference type="SUPFAM" id="SSF47384">
    <property type="entry name" value="Homodimeric domain of signal transducing histidine kinase"/>
    <property type="match status" value="1"/>
</dbReference>
<name>A4BHN7_9GAMM</name>
<proteinExistence type="predicted"/>
<dbReference type="GO" id="GO:0005886">
    <property type="term" value="C:plasma membrane"/>
    <property type="evidence" value="ECO:0007669"/>
    <property type="project" value="TreeGrafter"/>
</dbReference>
<dbReference type="InterPro" id="IPR050428">
    <property type="entry name" value="TCS_sensor_his_kinase"/>
</dbReference>
<evidence type="ECO:0000259" key="8">
    <source>
        <dbReference type="PROSITE" id="PS50109"/>
    </source>
</evidence>
<dbReference type="Pfam" id="PF02518">
    <property type="entry name" value="HATPase_c"/>
    <property type="match status" value="1"/>
</dbReference>
<organism evidence="9 10">
    <name type="scientific">Reinekea blandensis MED297</name>
    <dbReference type="NCBI Taxonomy" id="314283"/>
    <lineage>
        <taxon>Bacteria</taxon>
        <taxon>Pseudomonadati</taxon>
        <taxon>Pseudomonadota</taxon>
        <taxon>Gammaproteobacteria</taxon>
        <taxon>Oceanospirillales</taxon>
        <taxon>Saccharospirillaceae</taxon>
        <taxon>Reinekea</taxon>
    </lineage>
</organism>
<sequence>VQKSIINRNFSIFAGIHRALKAMHEGDELRFPTEVPAEVADLVWEIEQTLQRSAKQLQRSRTAIGNLAHELKRPLQNLRWLSEHHHGEHSAELKLLYDQLQTLVIRELRRASISGTPTPGKRFQPNVDLPVLKTLLNRQHSRNVSLTLNVPDGAMPYDRDDMLELIGNLLDNAWRFAHTDIRLSIIQSSDQWILTVEDDGPGLAKDEYDVLSQRGVTRDESGSDHQGLGLHICQEVVASYSGRWSFQRSTLGGLAVRVELPVRQ</sequence>
<evidence type="ECO:0000256" key="1">
    <source>
        <dbReference type="ARBA" id="ARBA00000085"/>
    </source>
</evidence>
<evidence type="ECO:0000256" key="5">
    <source>
        <dbReference type="ARBA" id="ARBA00022692"/>
    </source>
</evidence>
<reference evidence="9 10" key="1">
    <citation type="submission" date="2006-02" db="EMBL/GenBank/DDBJ databases">
        <authorList>
            <person name="Pinhassi J."/>
            <person name="Pedros-Alio C."/>
            <person name="Ferriera S."/>
            <person name="Johnson J."/>
            <person name="Kravitz S."/>
            <person name="Halpern A."/>
            <person name="Remington K."/>
            <person name="Beeson K."/>
            <person name="Tran B."/>
            <person name="Rogers Y.-H."/>
            <person name="Friedman R."/>
            <person name="Venter J.C."/>
        </authorList>
    </citation>
    <scope>NUCLEOTIDE SEQUENCE [LARGE SCALE GENOMIC DNA]</scope>
    <source>
        <strain evidence="9 10">MED297</strain>
    </source>
</reference>
<dbReference type="EC" id="2.7.13.3" evidence="2"/>
<keyword evidence="7" id="KW-1133">Transmembrane helix</keyword>
<evidence type="ECO:0000256" key="4">
    <source>
        <dbReference type="ARBA" id="ARBA00022679"/>
    </source>
</evidence>
<evidence type="ECO:0000256" key="6">
    <source>
        <dbReference type="ARBA" id="ARBA00022777"/>
    </source>
</evidence>
<evidence type="ECO:0000313" key="9">
    <source>
        <dbReference type="EMBL" id="EAR08292.1"/>
    </source>
</evidence>
<dbReference type="OrthoDB" id="9809567at2"/>
<dbReference type="GO" id="GO:0000155">
    <property type="term" value="F:phosphorelay sensor kinase activity"/>
    <property type="evidence" value="ECO:0007669"/>
    <property type="project" value="InterPro"/>
</dbReference>
<dbReference type="InterPro" id="IPR005467">
    <property type="entry name" value="His_kinase_dom"/>
</dbReference>
<dbReference type="SUPFAM" id="SSF55874">
    <property type="entry name" value="ATPase domain of HSP90 chaperone/DNA topoisomerase II/histidine kinase"/>
    <property type="match status" value="1"/>
</dbReference>
<dbReference type="Gene3D" id="3.30.565.10">
    <property type="entry name" value="Histidine kinase-like ATPase, C-terminal domain"/>
    <property type="match status" value="1"/>
</dbReference>
<dbReference type="STRING" id="314283.MED297_09136"/>
<keyword evidence="6 9" id="KW-0418">Kinase</keyword>
<evidence type="ECO:0000256" key="3">
    <source>
        <dbReference type="ARBA" id="ARBA00022553"/>
    </source>
</evidence>
<evidence type="ECO:0000256" key="7">
    <source>
        <dbReference type="ARBA" id="ARBA00022989"/>
    </source>
</evidence>
<dbReference type="InterPro" id="IPR036097">
    <property type="entry name" value="HisK_dim/P_sf"/>
</dbReference>
<accession>A4BHN7</accession>
<keyword evidence="3" id="KW-0597">Phosphoprotein</keyword>
<dbReference type="PANTHER" id="PTHR45436:SF5">
    <property type="entry name" value="SENSOR HISTIDINE KINASE TRCS"/>
    <property type="match status" value="1"/>
</dbReference>
<dbReference type="EMBL" id="AAOE01000022">
    <property type="protein sequence ID" value="EAR08292.1"/>
    <property type="molecule type" value="Genomic_DNA"/>
</dbReference>
<feature type="domain" description="Histidine kinase" evidence="8">
    <location>
        <begin position="66"/>
        <end position="264"/>
    </location>
</feature>
<keyword evidence="4" id="KW-0808">Transferase</keyword>
<dbReference type="HOGENOM" id="CLU_1051759_0_0_6"/>
<keyword evidence="10" id="KW-1185">Reference proteome</keyword>
<dbReference type="Proteomes" id="UP000005953">
    <property type="component" value="Unassembled WGS sequence"/>
</dbReference>
<evidence type="ECO:0000256" key="2">
    <source>
        <dbReference type="ARBA" id="ARBA00012438"/>
    </source>
</evidence>
<feature type="non-terminal residue" evidence="9">
    <location>
        <position position="1"/>
    </location>
</feature>